<name>A0A2V1P1U3_9RHOB</name>
<dbReference type="Gene3D" id="1.10.101.10">
    <property type="entry name" value="PGBD-like superfamily/PGBD"/>
    <property type="match status" value="1"/>
</dbReference>
<dbReference type="InterPro" id="IPR036365">
    <property type="entry name" value="PGBD-like_sf"/>
</dbReference>
<dbReference type="Gene3D" id="3.40.80.10">
    <property type="entry name" value="Peptidoglycan recognition protein-like"/>
    <property type="match status" value="1"/>
</dbReference>
<evidence type="ECO:0000259" key="2">
    <source>
        <dbReference type="Pfam" id="PF01510"/>
    </source>
</evidence>
<dbReference type="InterPro" id="IPR036366">
    <property type="entry name" value="PGBDSf"/>
</dbReference>
<reference evidence="4" key="1">
    <citation type="submission" date="2018-05" db="EMBL/GenBank/DDBJ databases">
        <authorList>
            <person name="Du Z."/>
            <person name="Wang X."/>
        </authorList>
    </citation>
    <scope>NUCLEOTIDE SEQUENCE [LARGE SCALE GENOMIC DNA]</scope>
    <source>
        <strain evidence="4">WDS4C29</strain>
    </source>
</reference>
<dbReference type="GO" id="GO:0008745">
    <property type="term" value="F:N-acetylmuramoyl-L-alanine amidase activity"/>
    <property type="evidence" value="ECO:0007669"/>
    <property type="project" value="InterPro"/>
</dbReference>
<dbReference type="OrthoDB" id="5395100at2"/>
<feature type="domain" description="Peptidoglycan binding-like" evidence="1">
    <location>
        <begin position="183"/>
        <end position="219"/>
    </location>
</feature>
<dbReference type="Pfam" id="PF01471">
    <property type="entry name" value="PG_binding_1"/>
    <property type="match status" value="1"/>
</dbReference>
<dbReference type="SUPFAM" id="SSF47090">
    <property type="entry name" value="PGBD-like"/>
    <property type="match status" value="1"/>
</dbReference>
<dbReference type="EMBL" id="QETF01000012">
    <property type="protein sequence ID" value="PWG16509.1"/>
    <property type="molecule type" value="Genomic_DNA"/>
</dbReference>
<dbReference type="CDD" id="cd06583">
    <property type="entry name" value="PGRP"/>
    <property type="match status" value="1"/>
</dbReference>
<dbReference type="SUPFAM" id="SSF55846">
    <property type="entry name" value="N-acetylmuramoyl-L-alanine amidase-like"/>
    <property type="match status" value="1"/>
</dbReference>
<sequence length="230" mass="25584">MFNKPSRFVDRVFIHCSASDHANHDNVATMRRWHLERGWRDVGYHLFIRKSGMLEDGRSLEETPAAQAGNNMGTIAICLHGLKEDKFTEAQFDRLRQLCLEINNAYGGALTFHGHREVAAKACPVFDYKSVLKLDRFGRLSLNGADLQDLAEDAGDDPETLPVLRRGDRGPAVARMQKLLVVKDDGIFGPRTDAAVRDFQSSKGLTRDGVVGPITWAALLANDRIEHDGS</sequence>
<evidence type="ECO:0000313" key="4">
    <source>
        <dbReference type="Proteomes" id="UP000245293"/>
    </source>
</evidence>
<organism evidence="3 4">
    <name type="scientific">Salibaculum griseiflavum</name>
    <dbReference type="NCBI Taxonomy" id="1914409"/>
    <lineage>
        <taxon>Bacteria</taxon>
        <taxon>Pseudomonadati</taxon>
        <taxon>Pseudomonadota</taxon>
        <taxon>Alphaproteobacteria</taxon>
        <taxon>Rhodobacterales</taxon>
        <taxon>Roseobacteraceae</taxon>
        <taxon>Salibaculum</taxon>
    </lineage>
</organism>
<protein>
    <submittedName>
        <fullName evidence="3">N-acetylmuramoyl-L-alanine amidase</fullName>
    </submittedName>
</protein>
<gene>
    <name evidence="3" type="ORF">DFK10_11115</name>
</gene>
<dbReference type="AlphaFoldDB" id="A0A2V1P1U3"/>
<evidence type="ECO:0000259" key="1">
    <source>
        <dbReference type="Pfam" id="PF01471"/>
    </source>
</evidence>
<dbReference type="Pfam" id="PF01510">
    <property type="entry name" value="Amidase_2"/>
    <property type="match status" value="1"/>
</dbReference>
<dbReference type="Proteomes" id="UP000245293">
    <property type="component" value="Unassembled WGS sequence"/>
</dbReference>
<comment type="caution">
    <text evidence="3">The sequence shown here is derived from an EMBL/GenBank/DDBJ whole genome shotgun (WGS) entry which is preliminary data.</text>
</comment>
<dbReference type="GO" id="GO:0009253">
    <property type="term" value="P:peptidoglycan catabolic process"/>
    <property type="evidence" value="ECO:0007669"/>
    <property type="project" value="InterPro"/>
</dbReference>
<dbReference type="InterPro" id="IPR036505">
    <property type="entry name" value="Amidase/PGRP_sf"/>
</dbReference>
<keyword evidence="4" id="KW-1185">Reference proteome</keyword>
<dbReference type="RefSeq" id="WP_109389106.1">
    <property type="nucleotide sequence ID" value="NZ_QETF01000012.1"/>
</dbReference>
<accession>A0A2V1P1U3</accession>
<feature type="domain" description="N-acetylmuramoyl-L-alanine amidase" evidence="2">
    <location>
        <begin position="8"/>
        <end position="124"/>
    </location>
</feature>
<dbReference type="InterPro" id="IPR002502">
    <property type="entry name" value="Amidase_domain"/>
</dbReference>
<evidence type="ECO:0000313" key="3">
    <source>
        <dbReference type="EMBL" id="PWG16509.1"/>
    </source>
</evidence>
<dbReference type="InterPro" id="IPR002477">
    <property type="entry name" value="Peptidoglycan-bd-like"/>
</dbReference>
<proteinExistence type="predicted"/>